<feature type="chain" id="PRO_5020898735" evidence="1">
    <location>
        <begin position="21"/>
        <end position="307"/>
    </location>
</feature>
<dbReference type="EMBL" id="CP038439">
    <property type="protein sequence ID" value="QBX34944.1"/>
    <property type="molecule type" value="Genomic_DNA"/>
</dbReference>
<proteinExistence type="predicted"/>
<keyword evidence="1" id="KW-0732">Signal</keyword>
<evidence type="ECO:0000313" key="3">
    <source>
        <dbReference type="Proteomes" id="UP000296374"/>
    </source>
</evidence>
<dbReference type="KEGG" id="plia:E4191_09630"/>
<reference evidence="3" key="1">
    <citation type="submission" date="2019-03" db="EMBL/GenBank/DDBJ databases">
        <authorList>
            <person name="Li J."/>
        </authorList>
    </citation>
    <scope>NUCLEOTIDE SEQUENCE [LARGE SCALE GENOMIC DNA]</scope>
    <source>
        <strain evidence="3">2251</strain>
    </source>
</reference>
<evidence type="ECO:0000313" key="2">
    <source>
        <dbReference type="EMBL" id="QBX34944.1"/>
    </source>
</evidence>
<protein>
    <submittedName>
        <fullName evidence="2">Uncharacterized protein</fullName>
    </submittedName>
</protein>
<dbReference type="AlphaFoldDB" id="A0A4P7HL70"/>
<dbReference type="Proteomes" id="UP000296374">
    <property type="component" value="Chromosome"/>
</dbReference>
<evidence type="ECO:0000256" key="1">
    <source>
        <dbReference type="SAM" id="SignalP"/>
    </source>
</evidence>
<feature type="signal peptide" evidence="1">
    <location>
        <begin position="1"/>
        <end position="20"/>
    </location>
</feature>
<organism evidence="2 3">
    <name type="scientific">Paracoccus liaowanqingii</name>
    <dbReference type="NCBI Taxonomy" id="2560053"/>
    <lineage>
        <taxon>Bacteria</taxon>
        <taxon>Pseudomonadati</taxon>
        <taxon>Pseudomonadota</taxon>
        <taxon>Alphaproteobacteria</taxon>
        <taxon>Rhodobacterales</taxon>
        <taxon>Paracoccaceae</taxon>
        <taxon>Paracoccus</taxon>
    </lineage>
</organism>
<sequence length="307" mass="32887">MMKPALAALSFVLMSTLAHAQDTPPADLREALQRPDWFALPQTDPDQMLARTIRSMFAGDPPPLPDLEAERLLDAPLGQFVGVVFGQTNRQLDPIASQPDAQGKMTYEVGARLETDAGHPLAEALRVTRCHVVSENHLKDGTAMAFQFSEDTGTGYSLSFVIYDYRGPGRYSFDAGTLNYARYVPNALVGMVIATRMIDGVATVVGQFDTVGAGGTLILDELPDGSLLGQFDLVGPGSTDMRESRRGATDRYFSSQLSGLFRTLSMDAPVIVEFAPAPMIGLGGDGAPPPPPSPISTVRVLTRADCP</sequence>
<dbReference type="RefSeq" id="WP_135313231.1">
    <property type="nucleotide sequence ID" value="NZ_CP038439.1"/>
</dbReference>
<accession>A0A4P7HL70</accession>
<name>A0A4P7HL70_9RHOB</name>
<gene>
    <name evidence="2" type="ORF">E4191_09630</name>
</gene>